<dbReference type="InterPro" id="IPR005720">
    <property type="entry name" value="Dihydroorotate_DH_cat"/>
</dbReference>
<feature type="transmembrane region" description="Helical" evidence="7">
    <location>
        <begin position="456"/>
        <end position="473"/>
    </location>
</feature>
<dbReference type="InterPro" id="IPR013785">
    <property type="entry name" value="Aldolase_TIM"/>
</dbReference>
<evidence type="ECO:0000313" key="10">
    <source>
        <dbReference type="Proteomes" id="UP000812277"/>
    </source>
</evidence>
<keyword evidence="5" id="KW-0665">Pyrimidine biosynthesis</keyword>
<feature type="transmembrane region" description="Helical" evidence="7">
    <location>
        <begin position="401"/>
        <end position="417"/>
    </location>
</feature>
<evidence type="ECO:0000313" key="9">
    <source>
        <dbReference type="EMBL" id="MBW7476934.1"/>
    </source>
</evidence>
<protein>
    <recommendedName>
        <fullName evidence="8">Dihydroorotate dehydrogenase catalytic domain-containing protein</fullName>
    </recommendedName>
</protein>
<name>A0ABS7DAX1_9BACL</name>
<dbReference type="SUPFAM" id="SSF51395">
    <property type="entry name" value="FMN-linked oxidoreductases"/>
    <property type="match status" value="1"/>
</dbReference>
<reference evidence="9 10" key="1">
    <citation type="submission" date="2021-07" db="EMBL/GenBank/DDBJ databases">
        <title>Paenibacillus radiodurans sp. nov., isolated from the southeastern edge of Tengger Desert.</title>
        <authorList>
            <person name="Zhang G."/>
        </authorList>
    </citation>
    <scope>NUCLEOTIDE SEQUENCE [LARGE SCALE GENOMIC DNA]</scope>
    <source>
        <strain evidence="9 10">DT7-4</strain>
    </source>
</reference>
<dbReference type="Pfam" id="PF01180">
    <property type="entry name" value="DHO_dh"/>
    <property type="match status" value="2"/>
</dbReference>
<feature type="transmembrane region" description="Helical" evidence="7">
    <location>
        <begin position="556"/>
        <end position="577"/>
    </location>
</feature>
<keyword evidence="4" id="KW-0288">FMN</keyword>
<dbReference type="Proteomes" id="UP000812277">
    <property type="component" value="Unassembled WGS sequence"/>
</dbReference>
<dbReference type="PANTHER" id="PTHR48109">
    <property type="entry name" value="DIHYDROOROTATE DEHYDROGENASE (QUINONE), MITOCHONDRIAL-RELATED"/>
    <property type="match status" value="1"/>
</dbReference>
<dbReference type="RefSeq" id="WP_219874187.1">
    <property type="nucleotide sequence ID" value="NZ_JAHZIJ010000018.1"/>
</dbReference>
<evidence type="ECO:0000256" key="5">
    <source>
        <dbReference type="ARBA" id="ARBA00022975"/>
    </source>
</evidence>
<comment type="pathway">
    <text evidence="2">Pyrimidine metabolism; UMP biosynthesis via de novo pathway.</text>
</comment>
<keyword evidence="7" id="KW-0812">Transmembrane</keyword>
<evidence type="ECO:0000256" key="2">
    <source>
        <dbReference type="ARBA" id="ARBA00004725"/>
    </source>
</evidence>
<keyword evidence="10" id="KW-1185">Reference proteome</keyword>
<feature type="transmembrane region" description="Helical" evidence="7">
    <location>
        <begin position="344"/>
        <end position="365"/>
    </location>
</feature>
<dbReference type="Gene3D" id="3.20.20.70">
    <property type="entry name" value="Aldolase class I"/>
    <property type="match status" value="1"/>
</dbReference>
<proteinExistence type="predicted"/>
<keyword evidence="7" id="KW-0472">Membrane</keyword>
<evidence type="ECO:0000259" key="8">
    <source>
        <dbReference type="Pfam" id="PF01180"/>
    </source>
</evidence>
<feature type="domain" description="Dihydroorotate dehydrogenase catalytic" evidence="8">
    <location>
        <begin position="271"/>
        <end position="328"/>
    </location>
</feature>
<keyword evidence="6" id="KW-0560">Oxidoreductase</keyword>
<dbReference type="EMBL" id="JAHZIJ010000018">
    <property type="protein sequence ID" value="MBW7476934.1"/>
    <property type="molecule type" value="Genomic_DNA"/>
</dbReference>
<feature type="transmembrane region" description="Helical" evidence="7">
    <location>
        <begin position="500"/>
        <end position="521"/>
    </location>
</feature>
<evidence type="ECO:0000256" key="4">
    <source>
        <dbReference type="ARBA" id="ARBA00022643"/>
    </source>
</evidence>
<feature type="transmembrane region" description="Helical" evidence="7">
    <location>
        <begin position="429"/>
        <end position="450"/>
    </location>
</feature>
<dbReference type="InterPro" id="IPR050074">
    <property type="entry name" value="DHO_dehydrogenase"/>
</dbReference>
<comment type="cofactor">
    <cofactor evidence="1">
        <name>FMN</name>
        <dbReference type="ChEBI" id="CHEBI:58210"/>
    </cofactor>
</comment>
<sequence length="647" mass="71205">MPDWSYQTLFRPLLFRLPPRIARNATLQAMGGLSRIPGGSLVIRTLGHMEVSPLLEQKRIGITFKYPVGLSGGLDPHGTAHAALAQFGFGFIEIGPVTTEPIAEKPVVRDAAREMLISELIESNDGLDAIVKRLQGKQGHSLPIFARLRHMPGRTPTEALTENKRMLQALMPFAAGFYLDCTDSDWSAEAELDHMASLLDTAREIAPAKPLLIYLPLDMQEERLTSLLRTLSGAGKGYDGIVIGDAMRGEWGYEIGQETLPYSIRLASCARSICGEAATIIAAGGVHEPEDALALVGAGANYVQLHSGLVFSGPGLPKRVNEALLHELVKGEEATSEPGFWQGWGWMCLLGLGMIIGGVIAWIIAATTVVLPYDIAFLCATPEMLEQLNDRLLPFMSHDRITLAGTMIAIGILYYQLARYGLRRRLHWARTALMTSGLFGFSSFFLYLGYGYFDPLHATVAALLLPMFVLSMRDRRDEPYRKRPNMRNDRVWRMAQRGQFMMVSLGFALVLGGIIISIVGITDVFVPEDLAFLMTTPSVLNGANENLIPLIAHDRAGFGGALLSVALGLLATALWGIQEGERWLWWTFLAAGLPPFIAAFSVHIVIGYMDWWHLTPPLIALLLFVLGLVWLYPYLMRSPSAIPDHTN</sequence>
<feature type="transmembrane region" description="Helical" evidence="7">
    <location>
        <begin position="584"/>
        <end position="606"/>
    </location>
</feature>
<keyword evidence="3" id="KW-0285">Flavoprotein</keyword>
<evidence type="ECO:0000256" key="1">
    <source>
        <dbReference type="ARBA" id="ARBA00001917"/>
    </source>
</evidence>
<accession>A0ABS7DAX1</accession>
<evidence type="ECO:0000256" key="6">
    <source>
        <dbReference type="ARBA" id="ARBA00023002"/>
    </source>
</evidence>
<evidence type="ECO:0000256" key="3">
    <source>
        <dbReference type="ARBA" id="ARBA00022630"/>
    </source>
</evidence>
<feature type="transmembrane region" description="Helical" evidence="7">
    <location>
        <begin position="618"/>
        <end position="635"/>
    </location>
</feature>
<feature type="domain" description="Dihydroorotate dehydrogenase catalytic" evidence="8">
    <location>
        <begin position="55"/>
        <end position="174"/>
    </location>
</feature>
<gene>
    <name evidence="9" type="ORF">K0T92_19640</name>
</gene>
<evidence type="ECO:0000256" key="7">
    <source>
        <dbReference type="SAM" id="Phobius"/>
    </source>
</evidence>
<comment type="caution">
    <text evidence="9">The sequence shown here is derived from an EMBL/GenBank/DDBJ whole genome shotgun (WGS) entry which is preliminary data.</text>
</comment>
<keyword evidence="7" id="KW-1133">Transmembrane helix</keyword>
<dbReference type="PANTHER" id="PTHR48109:SF4">
    <property type="entry name" value="DIHYDROOROTATE DEHYDROGENASE (QUINONE), MITOCHONDRIAL"/>
    <property type="match status" value="1"/>
</dbReference>
<organism evidence="9 10">
    <name type="scientific">Paenibacillus oenotherae</name>
    <dbReference type="NCBI Taxonomy" id="1435645"/>
    <lineage>
        <taxon>Bacteria</taxon>
        <taxon>Bacillati</taxon>
        <taxon>Bacillota</taxon>
        <taxon>Bacilli</taxon>
        <taxon>Bacillales</taxon>
        <taxon>Paenibacillaceae</taxon>
        <taxon>Paenibacillus</taxon>
    </lineage>
</organism>